<accession>A0AA85K5R2</accession>
<feature type="transmembrane region" description="Helical" evidence="11">
    <location>
        <begin position="102"/>
        <end position="122"/>
    </location>
</feature>
<dbReference type="GO" id="GO:0006506">
    <property type="term" value="P:GPI anchor biosynthetic process"/>
    <property type="evidence" value="ECO:0007669"/>
    <property type="project" value="UniProtKB-KW"/>
</dbReference>
<keyword evidence="7 11" id="KW-0256">Endoplasmic reticulum</keyword>
<feature type="transmembrane region" description="Helical" evidence="11">
    <location>
        <begin position="162"/>
        <end position="179"/>
    </location>
</feature>
<keyword evidence="8 11" id="KW-1133">Transmembrane helix</keyword>
<feature type="transmembrane region" description="Helical" evidence="11">
    <location>
        <begin position="333"/>
        <end position="349"/>
    </location>
</feature>
<dbReference type="PANTHER" id="PTHR22760:SF3">
    <property type="entry name" value="GPI MANNOSYLTRANSFERASE 4"/>
    <property type="match status" value="1"/>
</dbReference>
<proteinExistence type="inferred from homology"/>
<evidence type="ECO:0000256" key="8">
    <source>
        <dbReference type="ARBA" id="ARBA00022989"/>
    </source>
</evidence>
<feature type="transmembrane region" description="Helical" evidence="11">
    <location>
        <begin position="306"/>
        <end position="327"/>
    </location>
</feature>
<reference evidence="12" key="1">
    <citation type="submission" date="2022-06" db="EMBL/GenBank/DDBJ databases">
        <authorList>
            <person name="Berger JAMES D."/>
            <person name="Berger JAMES D."/>
        </authorList>
    </citation>
    <scope>NUCLEOTIDE SEQUENCE [LARGE SCALE GENOMIC DNA]</scope>
</reference>
<feature type="transmembrane region" description="Helical" evidence="11">
    <location>
        <begin position="214"/>
        <end position="234"/>
    </location>
</feature>
<comment type="subcellular location">
    <subcellularLocation>
        <location evidence="1 11">Endoplasmic reticulum membrane</location>
        <topology evidence="1 11">Multi-pass membrane protein</topology>
    </subcellularLocation>
</comment>
<evidence type="ECO:0000256" key="11">
    <source>
        <dbReference type="RuleBase" id="RU363075"/>
    </source>
</evidence>
<dbReference type="Pfam" id="PF03901">
    <property type="entry name" value="Glyco_transf_22"/>
    <property type="match status" value="1"/>
</dbReference>
<organism evidence="12 13">
    <name type="scientific">Trichobilharzia regenti</name>
    <name type="common">Nasal bird schistosome</name>
    <dbReference type="NCBI Taxonomy" id="157069"/>
    <lineage>
        <taxon>Eukaryota</taxon>
        <taxon>Metazoa</taxon>
        <taxon>Spiralia</taxon>
        <taxon>Lophotrochozoa</taxon>
        <taxon>Platyhelminthes</taxon>
        <taxon>Trematoda</taxon>
        <taxon>Digenea</taxon>
        <taxon>Strigeidida</taxon>
        <taxon>Schistosomatoidea</taxon>
        <taxon>Schistosomatidae</taxon>
        <taxon>Trichobilharzia</taxon>
    </lineage>
</organism>
<keyword evidence="3" id="KW-0337">GPI-anchor biosynthesis</keyword>
<dbReference type="GO" id="GO:0000026">
    <property type="term" value="F:alpha-1,2-mannosyltransferase activity"/>
    <property type="evidence" value="ECO:0007669"/>
    <property type="project" value="TreeGrafter"/>
</dbReference>
<feature type="transmembrane region" description="Helical" evidence="11">
    <location>
        <begin position="185"/>
        <end position="207"/>
    </location>
</feature>
<evidence type="ECO:0000256" key="5">
    <source>
        <dbReference type="ARBA" id="ARBA00022679"/>
    </source>
</evidence>
<evidence type="ECO:0000256" key="9">
    <source>
        <dbReference type="ARBA" id="ARBA00023136"/>
    </source>
</evidence>
<dbReference type="InterPro" id="IPR005599">
    <property type="entry name" value="GPI_mannosylTrfase"/>
</dbReference>
<comment type="similarity">
    <text evidence="10">Belongs to the glycosyltransferase 22 family. PIGZ subfamily.</text>
</comment>
<feature type="transmembrane region" description="Helical" evidence="11">
    <location>
        <begin position="278"/>
        <end position="299"/>
    </location>
</feature>
<evidence type="ECO:0000313" key="12">
    <source>
        <dbReference type="Proteomes" id="UP000050795"/>
    </source>
</evidence>
<feature type="transmembrane region" description="Helical" evidence="11">
    <location>
        <begin position="12"/>
        <end position="34"/>
    </location>
</feature>
<reference evidence="13" key="2">
    <citation type="submission" date="2023-11" db="UniProtKB">
        <authorList>
            <consortium name="WormBaseParasite"/>
        </authorList>
    </citation>
    <scope>IDENTIFICATION</scope>
</reference>
<evidence type="ECO:0000256" key="7">
    <source>
        <dbReference type="ARBA" id="ARBA00022824"/>
    </source>
</evidence>
<dbReference type="WBParaSite" id="TREG1_68630.1">
    <property type="protein sequence ID" value="TREG1_68630.1"/>
    <property type="gene ID" value="TREG1_68630"/>
</dbReference>
<feature type="transmembrane region" description="Helical" evidence="11">
    <location>
        <begin position="62"/>
        <end position="82"/>
    </location>
</feature>
<keyword evidence="5" id="KW-0808">Transferase</keyword>
<dbReference type="AlphaFoldDB" id="A0AA85K5R2"/>
<keyword evidence="6 11" id="KW-0812">Transmembrane</keyword>
<evidence type="ECO:0000256" key="2">
    <source>
        <dbReference type="ARBA" id="ARBA00004687"/>
    </source>
</evidence>
<dbReference type="EC" id="2.4.1.-" evidence="11"/>
<protein>
    <recommendedName>
        <fullName evidence="11">Mannosyltransferase</fullName>
        <ecNumber evidence="11">2.4.1.-</ecNumber>
    </recommendedName>
</protein>
<name>A0AA85K5R2_TRIRE</name>
<comment type="pathway">
    <text evidence="2">Glycolipid biosynthesis; glycosylphosphatidylinositol-anchor biosynthesis.</text>
</comment>
<evidence type="ECO:0000313" key="13">
    <source>
        <dbReference type="WBParaSite" id="TREG1_68630.1"/>
    </source>
</evidence>
<evidence type="ECO:0000256" key="6">
    <source>
        <dbReference type="ARBA" id="ARBA00022692"/>
    </source>
</evidence>
<keyword evidence="12" id="KW-1185">Reference proteome</keyword>
<evidence type="ECO:0000256" key="4">
    <source>
        <dbReference type="ARBA" id="ARBA00022676"/>
    </source>
</evidence>
<evidence type="ECO:0000256" key="1">
    <source>
        <dbReference type="ARBA" id="ARBA00004477"/>
    </source>
</evidence>
<dbReference type="GO" id="GO:0005789">
    <property type="term" value="C:endoplasmic reticulum membrane"/>
    <property type="evidence" value="ECO:0007669"/>
    <property type="project" value="UniProtKB-SubCell"/>
</dbReference>
<feature type="transmembrane region" description="Helical" evidence="11">
    <location>
        <begin position="134"/>
        <end position="150"/>
    </location>
</feature>
<keyword evidence="9 11" id="KW-0472">Membrane</keyword>
<evidence type="ECO:0000256" key="10">
    <source>
        <dbReference type="ARBA" id="ARBA00038466"/>
    </source>
</evidence>
<dbReference type="PANTHER" id="PTHR22760">
    <property type="entry name" value="GLYCOSYLTRANSFERASE"/>
    <property type="match status" value="1"/>
</dbReference>
<evidence type="ECO:0000256" key="3">
    <source>
        <dbReference type="ARBA" id="ARBA00022502"/>
    </source>
</evidence>
<keyword evidence="4 11" id="KW-0328">Glycosyltransferase</keyword>
<dbReference type="Proteomes" id="UP000050795">
    <property type="component" value="Unassembled WGS sequence"/>
</dbReference>
<sequence length="538" mass="61055">MRTWEFKVNNMGPVRSVAGMSPFVHIPVVIYKWIADRISSRSANTHYSGSDLINRVLLPSRLATALGSLFIDMFILSSCMHIHHSRTLKLTRVQHFLSFIRYNSVPTASLLYASCAFGGILLSTRTIVNTWESIYVSVFGLLFFEILNHIKRSDVLQGKQYFITILICIQSSLIVWASFLRPTYLLFILPIGIIELVFLVAKFKIIFIATRLPIIVFVILCNTFVCVLIDTLYFHNTSVSNIFHLGISKYPLICTPCRFFAYNSNTQHVSSHGLHPRFTHFLVNWPLILGPIFVLRLFTQPLQSRSLTLCVAWVSVVFPTLILSLIPHQEARFLIPCLPYACFVIGQSIDGKARFTRRFSCLCIISSILWIIHQSALIIFYGYLHQAGILSYMRTISIDVNDCVTHVFFRTYMPPRFPLGIPLTKSSNDVIQSCISLIDLSGSSVSVLNTTLNNLKANQNSTGIIKLVFPGSLLTLTDFLPSSWSDTVASEQFFPHLSMEYPPSIQPFTDGFHRNQNYHSVNEYLKSQLSLHVLTFKV</sequence>
<feature type="transmembrane region" description="Helical" evidence="11">
    <location>
        <begin position="361"/>
        <end position="384"/>
    </location>
</feature>